<feature type="transmembrane region" description="Helical" evidence="6">
    <location>
        <begin position="237"/>
        <end position="258"/>
    </location>
</feature>
<dbReference type="InterPro" id="IPR001279">
    <property type="entry name" value="Metallo-B-lactamas"/>
</dbReference>
<evidence type="ECO:0000256" key="6">
    <source>
        <dbReference type="SAM" id="Phobius"/>
    </source>
</evidence>
<dbReference type="InterPro" id="IPR052159">
    <property type="entry name" value="Competence_DNA_uptake"/>
</dbReference>
<feature type="transmembrane region" description="Helical" evidence="6">
    <location>
        <begin position="323"/>
        <end position="352"/>
    </location>
</feature>
<keyword evidence="4 6" id="KW-1133">Transmembrane helix</keyword>
<organism evidence="8 9">
    <name type="scientific">Bathymodiolus thermophilus thioautotrophic gill symbiont</name>
    <dbReference type="NCBI Taxonomy" id="2360"/>
    <lineage>
        <taxon>Bacteria</taxon>
        <taxon>Pseudomonadati</taxon>
        <taxon>Pseudomonadota</taxon>
        <taxon>Gammaproteobacteria</taxon>
        <taxon>sulfur-oxidizing symbionts</taxon>
    </lineage>
</organism>
<dbReference type="Gene3D" id="3.60.15.10">
    <property type="entry name" value="Ribonuclease Z/Hydroxyacylglutathione hydrolase-like"/>
    <property type="match status" value="1"/>
</dbReference>
<dbReference type="KEGG" id="bthg:MS2017_0473"/>
<keyword evidence="3 6" id="KW-0812">Transmembrane</keyword>
<evidence type="ECO:0000313" key="8">
    <source>
        <dbReference type="EMBL" id="AYQ56216.1"/>
    </source>
</evidence>
<evidence type="ECO:0000313" key="9">
    <source>
        <dbReference type="Proteomes" id="UP000278334"/>
    </source>
</evidence>
<evidence type="ECO:0000256" key="3">
    <source>
        <dbReference type="ARBA" id="ARBA00022692"/>
    </source>
</evidence>
<dbReference type="NCBIfam" id="TIGR00360">
    <property type="entry name" value="ComEC_N-term"/>
    <property type="match status" value="1"/>
</dbReference>
<dbReference type="Pfam" id="PF00753">
    <property type="entry name" value="Lactamase_B"/>
    <property type="match status" value="1"/>
</dbReference>
<dbReference type="PANTHER" id="PTHR30619:SF1">
    <property type="entry name" value="RECOMBINATION PROTEIN 2"/>
    <property type="match status" value="1"/>
</dbReference>
<dbReference type="InterPro" id="IPR036866">
    <property type="entry name" value="RibonucZ/Hydroxyglut_hydro"/>
</dbReference>
<proteinExistence type="predicted"/>
<evidence type="ECO:0000256" key="5">
    <source>
        <dbReference type="ARBA" id="ARBA00023136"/>
    </source>
</evidence>
<dbReference type="GO" id="GO:0005886">
    <property type="term" value="C:plasma membrane"/>
    <property type="evidence" value="ECO:0007669"/>
    <property type="project" value="UniProtKB-SubCell"/>
</dbReference>
<evidence type="ECO:0000256" key="4">
    <source>
        <dbReference type="ARBA" id="ARBA00022989"/>
    </source>
</evidence>
<comment type="subcellular location">
    <subcellularLocation>
        <location evidence="1">Cell membrane</location>
        <topology evidence="1">Multi-pass membrane protein</topology>
    </subcellularLocation>
</comment>
<keyword evidence="2" id="KW-1003">Cell membrane</keyword>
<dbReference type="PANTHER" id="PTHR30619">
    <property type="entry name" value="DNA INTERNALIZATION/COMPETENCE PROTEIN COMEC/REC2"/>
    <property type="match status" value="1"/>
</dbReference>
<accession>A0A3G3IK48</accession>
<keyword evidence="5 6" id="KW-0472">Membrane</keyword>
<dbReference type="Proteomes" id="UP000278334">
    <property type="component" value="Chromosome"/>
</dbReference>
<feature type="domain" description="Metallo-beta-lactamase" evidence="7">
    <location>
        <begin position="517"/>
        <end position="703"/>
    </location>
</feature>
<sequence>MFIYALNFLFGILLFSLKNALLITVLEWSALFVIILTILLSFKRHKVVALSLGFFLLGFTWMGIISAQTLSTQIKESYLNKPILVTGKVVELPKNTTRNTKFIFKAHSPFQGKLKLAWYHHSPNLRTGDAWQLLVKIKHNNSYQNLGGFDYEKWLFYKRIDVTGYVRASPSNQRIDDANQTLSIDQIRQAIRHSLAPILQQQEFGGIINALIIGDRSLISTKHWALFKATNTTHLSVISGLHIGLISGFMFLLIQFLWRYSMRLSRVMPSQVAAAFFGLGSAFVYALIAGFSVPTGRAFIMASVLFLAIIFRRHHNTWQLYGIALFLVLANDPLNIFSVGFWLSFYVVAVIIYGSHQHQDKSWLYRLIYLQLLINLATLPLTIWFFSAGSIVSPIANLIAIPIFSFAVIPLALIGALLHFTGLAYLSVMVFSIANQILLYLTKILEQLQQFEFNQWHYSQTSLVDLTLFILAMFIALSPKGLKLRWLSIPILGLLFLTPNHTIKHNSMLVTTLDVGQGLAHVIQTRNHILLFDTGARYASGFDLGDSVITPYLRAKHIQHLDKVIISHDDNDHIGGLNNILQNFDITEILSSVPEKIPTKATNCQAGQNWTWDGVLFEILSPNKKSKLTDNNASCVLKVSNQKYSILLTGDIEKATERHLVQNFTKKLKSTVLISPHHGSKTSSTQAFLTAVSPTLVIISSGFQNRFHHPHKTILQRYQANNIQTLQTQCSGQIDLLFTHDINIKEYRKDAKRYYLRQCY</sequence>
<dbReference type="CDD" id="cd07731">
    <property type="entry name" value="ComA-like_MBL-fold"/>
    <property type="match status" value="1"/>
</dbReference>
<feature type="transmembrane region" description="Helical" evidence="6">
    <location>
        <begin position="462"/>
        <end position="478"/>
    </location>
</feature>
<feature type="transmembrane region" description="Helical" evidence="6">
    <location>
        <begin position="20"/>
        <end position="40"/>
    </location>
</feature>
<dbReference type="SMART" id="SM00849">
    <property type="entry name" value="Lactamase_B"/>
    <property type="match status" value="1"/>
</dbReference>
<reference evidence="8 9" key="1">
    <citation type="submission" date="2017-11" db="EMBL/GenBank/DDBJ databases">
        <title>Genome sequence of the bacterial symbiont EPR9N from a vent mussel Bathymodiolus thermophilus.</title>
        <authorList>
            <person name="Won Y.-J."/>
        </authorList>
    </citation>
    <scope>NUCLEOTIDE SEQUENCE [LARGE SCALE GENOMIC DNA]</scope>
    <source>
        <strain evidence="8 9">EPR9N</strain>
    </source>
</reference>
<evidence type="ECO:0000259" key="7">
    <source>
        <dbReference type="SMART" id="SM00849"/>
    </source>
</evidence>
<dbReference type="InterPro" id="IPR004477">
    <property type="entry name" value="ComEC_N"/>
</dbReference>
<feature type="transmembrane region" description="Helical" evidence="6">
    <location>
        <begin position="47"/>
        <end position="67"/>
    </location>
</feature>
<dbReference type="AlphaFoldDB" id="A0A3G3IK48"/>
<dbReference type="NCBIfam" id="TIGR00361">
    <property type="entry name" value="ComEC_Rec2"/>
    <property type="match status" value="1"/>
</dbReference>
<feature type="transmembrane region" description="Helical" evidence="6">
    <location>
        <begin position="364"/>
        <end position="386"/>
    </location>
</feature>
<name>A0A3G3IK48_9GAMM</name>
<protein>
    <submittedName>
        <fullName evidence="8">ComEC family competence protein</fullName>
    </submittedName>
</protein>
<feature type="transmembrane region" description="Helical" evidence="6">
    <location>
        <begin position="270"/>
        <end position="288"/>
    </location>
</feature>
<dbReference type="SUPFAM" id="SSF56281">
    <property type="entry name" value="Metallo-hydrolase/oxidoreductase"/>
    <property type="match status" value="1"/>
</dbReference>
<dbReference type="InterPro" id="IPR025405">
    <property type="entry name" value="DUF4131"/>
</dbReference>
<dbReference type="InterPro" id="IPR004797">
    <property type="entry name" value="Competence_ComEC/Rec2"/>
</dbReference>
<evidence type="ECO:0000256" key="2">
    <source>
        <dbReference type="ARBA" id="ARBA00022475"/>
    </source>
</evidence>
<dbReference type="Pfam" id="PF03772">
    <property type="entry name" value="Competence"/>
    <property type="match status" value="1"/>
</dbReference>
<feature type="transmembrane region" description="Helical" evidence="6">
    <location>
        <begin position="398"/>
        <end position="417"/>
    </location>
</feature>
<dbReference type="Pfam" id="PF13567">
    <property type="entry name" value="DUF4131"/>
    <property type="match status" value="1"/>
</dbReference>
<feature type="transmembrane region" description="Helical" evidence="6">
    <location>
        <begin position="423"/>
        <end position="441"/>
    </location>
</feature>
<dbReference type="EMBL" id="CP024634">
    <property type="protein sequence ID" value="AYQ56216.1"/>
    <property type="molecule type" value="Genomic_DNA"/>
</dbReference>
<dbReference type="GO" id="GO:0030420">
    <property type="term" value="P:establishment of competence for transformation"/>
    <property type="evidence" value="ECO:0007669"/>
    <property type="project" value="InterPro"/>
</dbReference>
<gene>
    <name evidence="8" type="ORF">MS2017_0473</name>
</gene>
<evidence type="ECO:0000256" key="1">
    <source>
        <dbReference type="ARBA" id="ARBA00004651"/>
    </source>
</evidence>
<dbReference type="InterPro" id="IPR035681">
    <property type="entry name" value="ComA-like_MBL"/>
</dbReference>